<evidence type="ECO:0000313" key="5">
    <source>
        <dbReference type="Proteomes" id="UP000715441"/>
    </source>
</evidence>
<name>A0ABX1JHK1_9PSEU</name>
<evidence type="ECO:0000259" key="3">
    <source>
        <dbReference type="SMART" id="SM00822"/>
    </source>
</evidence>
<dbReference type="PANTHER" id="PTHR42760">
    <property type="entry name" value="SHORT-CHAIN DEHYDROGENASES/REDUCTASES FAMILY MEMBER"/>
    <property type="match status" value="1"/>
</dbReference>
<sequence>MTSDTPVVLVTGAGRGIGAAIARRLGRDGHHVLVADLDRTTATEVATEIGGTPEVLDVTDAEAAKALAARTPRLDAIVNNAGIYPVTPMDTVDPTVFRAVLDVNVVGPLILTQAFLPQLTAADNASVVNIASIAATTPTIGMGAYSPSKAALVSLTKVCAVEFAGRRIRFNAIAPGGVRTEGSQEALTSGSERDLRYEAVVPARRRALPADIADAVPFFLSRDSRYVTGQVLAVDGGLTQGTLDYLRAYQNH</sequence>
<comment type="similarity">
    <text evidence="1">Belongs to the short-chain dehydrogenases/reductases (SDR) family.</text>
</comment>
<protein>
    <submittedName>
        <fullName evidence="4">SDR family oxidoreductase</fullName>
    </submittedName>
</protein>
<evidence type="ECO:0000256" key="2">
    <source>
        <dbReference type="ARBA" id="ARBA00023002"/>
    </source>
</evidence>
<proteinExistence type="inferred from homology"/>
<dbReference type="PRINTS" id="PR00081">
    <property type="entry name" value="GDHRDH"/>
</dbReference>
<dbReference type="PANTHER" id="PTHR42760:SF133">
    <property type="entry name" value="3-OXOACYL-[ACYL-CARRIER-PROTEIN] REDUCTASE"/>
    <property type="match status" value="1"/>
</dbReference>
<accession>A0ABX1JHK1</accession>
<gene>
    <name evidence="4" type="ORF">HFP15_34770</name>
</gene>
<keyword evidence="5" id="KW-1185">Reference proteome</keyword>
<dbReference type="InterPro" id="IPR057326">
    <property type="entry name" value="KR_dom"/>
</dbReference>
<dbReference type="PRINTS" id="PR00080">
    <property type="entry name" value="SDRFAMILY"/>
</dbReference>
<feature type="domain" description="Ketoreductase" evidence="3">
    <location>
        <begin position="6"/>
        <end position="176"/>
    </location>
</feature>
<dbReference type="EMBL" id="JAAXLS010000047">
    <property type="protein sequence ID" value="NKQ58036.1"/>
    <property type="molecule type" value="Genomic_DNA"/>
</dbReference>
<keyword evidence="2" id="KW-0560">Oxidoreductase</keyword>
<dbReference type="InterPro" id="IPR002347">
    <property type="entry name" value="SDR_fam"/>
</dbReference>
<dbReference type="CDD" id="cd05233">
    <property type="entry name" value="SDR_c"/>
    <property type="match status" value="1"/>
</dbReference>
<comment type="caution">
    <text evidence="4">The sequence shown here is derived from an EMBL/GenBank/DDBJ whole genome shotgun (WGS) entry which is preliminary data.</text>
</comment>
<organism evidence="4 5">
    <name type="scientific">Amycolatopsis acididurans</name>
    <dbReference type="NCBI Taxonomy" id="2724524"/>
    <lineage>
        <taxon>Bacteria</taxon>
        <taxon>Bacillati</taxon>
        <taxon>Actinomycetota</taxon>
        <taxon>Actinomycetes</taxon>
        <taxon>Pseudonocardiales</taxon>
        <taxon>Pseudonocardiaceae</taxon>
        <taxon>Amycolatopsis</taxon>
    </lineage>
</organism>
<dbReference type="Proteomes" id="UP000715441">
    <property type="component" value="Unassembled WGS sequence"/>
</dbReference>
<dbReference type="InterPro" id="IPR036291">
    <property type="entry name" value="NAD(P)-bd_dom_sf"/>
</dbReference>
<dbReference type="SMART" id="SM00822">
    <property type="entry name" value="PKS_KR"/>
    <property type="match status" value="1"/>
</dbReference>
<evidence type="ECO:0000256" key="1">
    <source>
        <dbReference type="ARBA" id="ARBA00006484"/>
    </source>
</evidence>
<dbReference type="SUPFAM" id="SSF51735">
    <property type="entry name" value="NAD(P)-binding Rossmann-fold domains"/>
    <property type="match status" value="1"/>
</dbReference>
<dbReference type="Pfam" id="PF13561">
    <property type="entry name" value="adh_short_C2"/>
    <property type="match status" value="1"/>
</dbReference>
<reference evidence="4 5" key="1">
    <citation type="submission" date="2020-04" db="EMBL/GenBank/DDBJ databases">
        <title>Novel species.</title>
        <authorList>
            <person name="Teo W.F.A."/>
            <person name="Lipun K."/>
            <person name="Srisuk N."/>
            <person name="Duangmal K."/>
        </authorList>
    </citation>
    <scope>NUCLEOTIDE SEQUENCE [LARGE SCALE GENOMIC DNA]</scope>
    <source>
        <strain evidence="4 5">K13G38</strain>
    </source>
</reference>
<evidence type="ECO:0000313" key="4">
    <source>
        <dbReference type="EMBL" id="NKQ58036.1"/>
    </source>
</evidence>
<dbReference type="RefSeq" id="WP_168521476.1">
    <property type="nucleotide sequence ID" value="NZ_JAAXLS010000047.1"/>
</dbReference>
<dbReference type="Gene3D" id="3.40.50.720">
    <property type="entry name" value="NAD(P)-binding Rossmann-like Domain"/>
    <property type="match status" value="1"/>
</dbReference>